<gene>
    <name evidence="7" type="ORF">GCM10017044_16770</name>
</gene>
<protein>
    <recommendedName>
        <fullName evidence="3">N-acetylmuramoyl-L-alanine amidase</fullName>
        <ecNumber evidence="3">3.5.1.28</ecNumber>
    </recommendedName>
</protein>
<dbReference type="GO" id="GO:0009253">
    <property type="term" value="P:peptidoglycan catabolic process"/>
    <property type="evidence" value="ECO:0007669"/>
    <property type="project" value="InterPro"/>
</dbReference>
<keyword evidence="8" id="KW-1185">Reference proteome</keyword>
<evidence type="ECO:0000313" key="7">
    <source>
        <dbReference type="EMBL" id="GHF23009.1"/>
    </source>
</evidence>
<reference evidence="7" key="1">
    <citation type="journal article" date="2014" name="Int. J. Syst. Evol. Microbiol.">
        <title>Complete genome sequence of Corynebacterium casei LMG S-19264T (=DSM 44701T), isolated from a smear-ripened cheese.</title>
        <authorList>
            <consortium name="US DOE Joint Genome Institute (JGI-PGF)"/>
            <person name="Walter F."/>
            <person name="Albersmeier A."/>
            <person name="Kalinowski J."/>
            <person name="Ruckert C."/>
        </authorList>
    </citation>
    <scope>NUCLEOTIDE SEQUENCE</scope>
    <source>
        <strain evidence="7">KCTC 42590</strain>
    </source>
</reference>
<evidence type="ECO:0000256" key="4">
    <source>
        <dbReference type="ARBA" id="ARBA00022801"/>
    </source>
</evidence>
<evidence type="ECO:0000259" key="6">
    <source>
        <dbReference type="SMART" id="SM00644"/>
    </source>
</evidence>
<dbReference type="InterPro" id="IPR002477">
    <property type="entry name" value="Peptidoglycan-bd-like"/>
</dbReference>
<dbReference type="Gene3D" id="3.40.80.10">
    <property type="entry name" value="Peptidoglycan recognition protein-like"/>
    <property type="match status" value="1"/>
</dbReference>
<keyword evidence="4" id="KW-0378">Hydrolase</keyword>
<dbReference type="SMART" id="SM00644">
    <property type="entry name" value="Ami_2"/>
    <property type="match status" value="1"/>
</dbReference>
<dbReference type="GO" id="GO:0009254">
    <property type="term" value="P:peptidoglycan turnover"/>
    <property type="evidence" value="ECO:0007669"/>
    <property type="project" value="TreeGrafter"/>
</dbReference>
<dbReference type="RefSeq" id="WP_191251913.1">
    <property type="nucleotide sequence ID" value="NZ_BNCI01000002.1"/>
</dbReference>
<dbReference type="InterPro" id="IPR036366">
    <property type="entry name" value="PGBDSf"/>
</dbReference>
<dbReference type="PANTHER" id="PTHR30417">
    <property type="entry name" value="N-ACETYLMURAMOYL-L-ALANINE AMIDASE AMID"/>
    <property type="match status" value="1"/>
</dbReference>
<dbReference type="InterPro" id="IPR036505">
    <property type="entry name" value="Amidase/PGRP_sf"/>
</dbReference>
<comment type="similarity">
    <text evidence="2">Belongs to the N-acetylmuramoyl-L-alanine amidase 2 family.</text>
</comment>
<evidence type="ECO:0000313" key="8">
    <source>
        <dbReference type="Proteomes" id="UP000630923"/>
    </source>
</evidence>
<dbReference type="EC" id="3.5.1.28" evidence="3"/>
<sequence>MAQWVSPNFDDRPDGVSPDMLVLHYTGMESAQAALERLCDPAFEVSAHYLVDEDGQLYALVDEDKRAWHAGISRWGDRVGINQYSIGIEIVNPGHEFGYQDFTDKQMKRVLDLVHDIRRRHVIPDTGIVGHSDIAPDRKDDPGEKFPWQWLAANGVGIALSEGELPPETEHATEPYVTEASDAAQITAVQKQFTAIGYPLDPDGLYSPYMRSIVTAFQRRWRQSVVNGNIDYGTYEVLVKIAQYYTNHQQ</sequence>
<evidence type="ECO:0000256" key="1">
    <source>
        <dbReference type="ARBA" id="ARBA00001561"/>
    </source>
</evidence>
<proteinExistence type="inferred from homology"/>
<dbReference type="PANTHER" id="PTHR30417:SF1">
    <property type="entry name" value="N-ACETYLMURAMOYL-L-ALANINE AMIDASE AMID"/>
    <property type="match status" value="1"/>
</dbReference>
<feature type="domain" description="N-acetylmuramoyl-L-alanine amidase" evidence="6">
    <location>
        <begin position="6"/>
        <end position="143"/>
    </location>
</feature>
<dbReference type="GO" id="GO:0008745">
    <property type="term" value="F:N-acetylmuramoyl-L-alanine amidase activity"/>
    <property type="evidence" value="ECO:0007669"/>
    <property type="project" value="UniProtKB-EC"/>
</dbReference>
<dbReference type="Pfam" id="PF01510">
    <property type="entry name" value="Amidase_2"/>
    <property type="match status" value="1"/>
</dbReference>
<evidence type="ECO:0000256" key="3">
    <source>
        <dbReference type="ARBA" id="ARBA00011901"/>
    </source>
</evidence>
<comment type="caution">
    <text evidence="7">The sequence shown here is derived from an EMBL/GenBank/DDBJ whole genome shotgun (WGS) entry which is preliminary data.</text>
</comment>
<dbReference type="Proteomes" id="UP000630923">
    <property type="component" value="Unassembled WGS sequence"/>
</dbReference>
<keyword evidence="5" id="KW-0961">Cell wall biogenesis/degradation</keyword>
<organism evidence="7 8">
    <name type="scientific">Kordiimonas sediminis</name>
    <dbReference type="NCBI Taxonomy" id="1735581"/>
    <lineage>
        <taxon>Bacteria</taxon>
        <taxon>Pseudomonadati</taxon>
        <taxon>Pseudomonadota</taxon>
        <taxon>Alphaproteobacteria</taxon>
        <taxon>Kordiimonadales</taxon>
        <taxon>Kordiimonadaceae</taxon>
        <taxon>Kordiimonas</taxon>
    </lineage>
</organism>
<comment type="catalytic activity">
    <reaction evidence="1">
        <text>Hydrolyzes the link between N-acetylmuramoyl residues and L-amino acid residues in certain cell-wall glycopeptides.</text>
        <dbReference type="EC" id="3.5.1.28"/>
    </reaction>
</comment>
<dbReference type="AlphaFoldDB" id="A0A919E7T7"/>
<dbReference type="InterPro" id="IPR002502">
    <property type="entry name" value="Amidase_domain"/>
</dbReference>
<evidence type="ECO:0000256" key="5">
    <source>
        <dbReference type="ARBA" id="ARBA00023316"/>
    </source>
</evidence>
<dbReference type="EMBL" id="BNCI01000002">
    <property type="protein sequence ID" value="GHF23009.1"/>
    <property type="molecule type" value="Genomic_DNA"/>
</dbReference>
<accession>A0A919E7T7</accession>
<dbReference type="InterPro" id="IPR036365">
    <property type="entry name" value="PGBD-like_sf"/>
</dbReference>
<dbReference type="SUPFAM" id="SSF55846">
    <property type="entry name" value="N-acetylmuramoyl-L-alanine amidase-like"/>
    <property type="match status" value="1"/>
</dbReference>
<evidence type="ECO:0000256" key="2">
    <source>
        <dbReference type="ARBA" id="ARBA00007553"/>
    </source>
</evidence>
<dbReference type="Pfam" id="PF01471">
    <property type="entry name" value="PG_binding_1"/>
    <property type="match status" value="1"/>
</dbReference>
<dbReference type="GO" id="GO:0071555">
    <property type="term" value="P:cell wall organization"/>
    <property type="evidence" value="ECO:0007669"/>
    <property type="project" value="UniProtKB-KW"/>
</dbReference>
<dbReference type="SUPFAM" id="SSF47090">
    <property type="entry name" value="PGBD-like"/>
    <property type="match status" value="1"/>
</dbReference>
<dbReference type="CDD" id="cd06583">
    <property type="entry name" value="PGRP"/>
    <property type="match status" value="1"/>
</dbReference>
<reference evidence="7" key="2">
    <citation type="submission" date="2020-09" db="EMBL/GenBank/DDBJ databases">
        <authorList>
            <person name="Sun Q."/>
            <person name="Kim S."/>
        </authorList>
    </citation>
    <scope>NUCLEOTIDE SEQUENCE</scope>
    <source>
        <strain evidence="7">KCTC 42590</strain>
    </source>
</reference>
<dbReference type="Gene3D" id="1.10.101.10">
    <property type="entry name" value="PGBD-like superfamily/PGBD"/>
    <property type="match status" value="1"/>
</dbReference>
<dbReference type="GO" id="GO:0019867">
    <property type="term" value="C:outer membrane"/>
    <property type="evidence" value="ECO:0007669"/>
    <property type="project" value="TreeGrafter"/>
</dbReference>
<name>A0A919E7T7_9PROT</name>
<dbReference type="InterPro" id="IPR051206">
    <property type="entry name" value="NAMLAA_amidase_2"/>
</dbReference>